<dbReference type="Proteomes" id="UP000003671">
    <property type="component" value="Unassembled WGS sequence"/>
</dbReference>
<evidence type="ECO:0000313" key="1">
    <source>
        <dbReference type="EMBL" id="EEX70151.1"/>
    </source>
</evidence>
<evidence type="ECO:0000313" key="2">
    <source>
        <dbReference type="Proteomes" id="UP000003671"/>
    </source>
</evidence>
<dbReference type="EMBL" id="ABWK02000001">
    <property type="protein sequence ID" value="EEX70151.1"/>
    <property type="molecule type" value="Genomic_DNA"/>
</dbReference>
<reference evidence="1" key="1">
    <citation type="submission" date="2009-09" db="EMBL/GenBank/DDBJ databases">
        <authorList>
            <person name="Weinstock G."/>
            <person name="Sodergren E."/>
            <person name="Clifton S."/>
            <person name="Fulton L."/>
            <person name="Fulton B."/>
            <person name="Courtney L."/>
            <person name="Fronick C."/>
            <person name="Harrison M."/>
            <person name="Strong C."/>
            <person name="Farmer C."/>
            <person name="Delahaunty K."/>
            <person name="Markovic C."/>
            <person name="Hall O."/>
            <person name="Minx P."/>
            <person name="Tomlinson C."/>
            <person name="Mitreva M."/>
            <person name="Nelson J."/>
            <person name="Hou S."/>
            <person name="Wollam A."/>
            <person name="Pepin K.H."/>
            <person name="Johnson M."/>
            <person name="Bhonagiri V."/>
            <person name="Nash W.E."/>
            <person name="Warren W."/>
            <person name="Chinwalla A."/>
            <person name="Mardis E.R."/>
            <person name="Wilson R.K."/>
        </authorList>
    </citation>
    <scope>NUCLEOTIDE SEQUENCE [LARGE SCALE GENOMIC DNA]</scope>
    <source>
        <strain evidence="1">DSM 20544</strain>
    </source>
</reference>
<keyword evidence="2" id="KW-1185">Reference proteome</keyword>
<sequence length="45" mass="5198">MKETKIPTRLNTYRSKVETMAAWNREAIEQVETIGLILFGTIGMR</sequence>
<gene>
    <name evidence="1" type="ORF">MITSMUL_03289</name>
</gene>
<protein>
    <submittedName>
        <fullName evidence="1">Uncharacterized protein</fullName>
    </submittedName>
</protein>
<dbReference type="HOGENOM" id="CLU_3202102_0_0_9"/>
<dbReference type="STRING" id="500635.MITSMUL_03289"/>
<comment type="caution">
    <text evidence="1">The sequence shown here is derived from an EMBL/GenBank/DDBJ whole genome shotgun (WGS) entry which is preliminary data.</text>
</comment>
<proteinExistence type="predicted"/>
<name>C9KIN8_9FIRM</name>
<organism evidence="1 2">
    <name type="scientific">Mitsuokella multacida DSM 20544</name>
    <dbReference type="NCBI Taxonomy" id="500635"/>
    <lineage>
        <taxon>Bacteria</taxon>
        <taxon>Bacillati</taxon>
        <taxon>Bacillota</taxon>
        <taxon>Negativicutes</taxon>
        <taxon>Selenomonadales</taxon>
        <taxon>Selenomonadaceae</taxon>
        <taxon>Mitsuokella</taxon>
    </lineage>
</organism>
<accession>C9KIN8</accession>
<dbReference type="AlphaFoldDB" id="C9KIN8"/>